<evidence type="ECO:0000313" key="1">
    <source>
        <dbReference type="EMBL" id="KAF2032738.1"/>
    </source>
</evidence>
<protein>
    <submittedName>
        <fullName evidence="1">Uncharacterized protein</fullName>
    </submittedName>
</protein>
<dbReference type="AlphaFoldDB" id="A0A9P4HDQ6"/>
<sequence length="281" mass="31787">MSASTPHTKTSLHMPSNGEGGLNILRWDRFDAATAAKDNGGFFWVLRASDTFSKFELGKKGLTTCKTYTDIYFGRLRERAEEKDLQVWWGPLCSEDGSSEAQPLGTTSYVLGVIRDIIAARKGFDVEYSNDNAGIRQWKLGDMTTGDSADSLYSESNLWVVTMNPGGILQYTCVREVAVWCLKPGHKKWRIENYRLPDVSDGLLNIPRKDFLEKSLDHPNWFGGKSVALGNKTSQRPKDHQVRTDVLAVWDAYLKERPNDRWSVCAKDKRGRFCGQYIAKF</sequence>
<gene>
    <name evidence="1" type="ORF">EK21DRAFT_87029</name>
</gene>
<dbReference type="Proteomes" id="UP000799777">
    <property type="component" value="Unassembled WGS sequence"/>
</dbReference>
<dbReference type="EMBL" id="ML978171">
    <property type="protein sequence ID" value="KAF2032738.1"/>
    <property type="molecule type" value="Genomic_DNA"/>
</dbReference>
<name>A0A9P4HDQ6_9PLEO</name>
<organism evidence="1 2">
    <name type="scientific">Setomelanomma holmii</name>
    <dbReference type="NCBI Taxonomy" id="210430"/>
    <lineage>
        <taxon>Eukaryota</taxon>
        <taxon>Fungi</taxon>
        <taxon>Dikarya</taxon>
        <taxon>Ascomycota</taxon>
        <taxon>Pezizomycotina</taxon>
        <taxon>Dothideomycetes</taxon>
        <taxon>Pleosporomycetidae</taxon>
        <taxon>Pleosporales</taxon>
        <taxon>Pleosporineae</taxon>
        <taxon>Phaeosphaeriaceae</taxon>
        <taxon>Setomelanomma</taxon>
    </lineage>
</organism>
<proteinExistence type="predicted"/>
<keyword evidence="2" id="KW-1185">Reference proteome</keyword>
<comment type="caution">
    <text evidence="1">The sequence shown here is derived from an EMBL/GenBank/DDBJ whole genome shotgun (WGS) entry which is preliminary data.</text>
</comment>
<reference evidence="1" key="1">
    <citation type="journal article" date="2020" name="Stud. Mycol.">
        <title>101 Dothideomycetes genomes: a test case for predicting lifestyles and emergence of pathogens.</title>
        <authorList>
            <person name="Haridas S."/>
            <person name="Albert R."/>
            <person name="Binder M."/>
            <person name="Bloem J."/>
            <person name="Labutti K."/>
            <person name="Salamov A."/>
            <person name="Andreopoulos B."/>
            <person name="Baker S."/>
            <person name="Barry K."/>
            <person name="Bills G."/>
            <person name="Bluhm B."/>
            <person name="Cannon C."/>
            <person name="Castanera R."/>
            <person name="Culley D."/>
            <person name="Daum C."/>
            <person name="Ezra D."/>
            <person name="Gonzalez J."/>
            <person name="Henrissat B."/>
            <person name="Kuo A."/>
            <person name="Liang C."/>
            <person name="Lipzen A."/>
            <person name="Lutzoni F."/>
            <person name="Magnuson J."/>
            <person name="Mondo S."/>
            <person name="Nolan M."/>
            <person name="Ohm R."/>
            <person name="Pangilinan J."/>
            <person name="Park H.-J."/>
            <person name="Ramirez L."/>
            <person name="Alfaro M."/>
            <person name="Sun H."/>
            <person name="Tritt A."/>
            <person name="Yoshinaga Y."/>
            <person name="Zwiers L.-H."/>
            <person name="Turgeon B."/>
            <person name="Goodwin S."/>
            <person name="Spatafora J."/>
            <person name="Crous P."/>
            <person name="Grigoriev I."/>
        </authorList>
    </citation>
    <scope>NUCLEOTIDE SEQUENCE</scope>
    <source>
        <strain evidence="1">CBS 110217</strain>
    </source>
</reference>
<accession>A0A9P4HDQ6</accession>
<evidence type="ECO:0000313" key="2">
    <source>
        <dbReference type="Proteomes" id="UP000799777"/>
    </source>
</evidence>